<protein>
    <submittedName>
        <fullName evidence="5">Molecular chaperone DnaK</fullName>
    </submittedName>
</protein>
<accession>A0A2T6C046</accession>
<keyword evidence="2" id="KW-0547">Nucleotide-binding</keyword>
<dbReference type="PANTHER" id="PTHR19375">
    <property type="entry name" value="HEAT SHOCK PROTEIN 70KDA"/>
    <property type="match status" value="1"/>
</dbReference>
<dbReference type="SUPFAM" id="SSF53067">
    <property type="entry name" value="Actin-like ATPase domain"/>
    <property type="match status" value="2"/>
</dbReference>
<keyword evidence="3" id="KW-0067">ATP-binding</keyword>
<dbReference type="FunFam" id="3.30.420.40:FF:000545">
    <property type="entry name" value="Endoplasmic reticulum chaperone BiP"/>
    <property type="match status" value="1"/>
</dbReference>
<dbReference type="Gene3D" id="3.90.640.10">
    <property type="entry name" value="Actin, Chain A, domain 4"/>
    <property type="match status" value="1"/>
</dbReference>
<dbReference type="PRINTS" id="PR00301">
    <property type="entry name" value="HEATSHOCK70"/>
</dbReference>
<comment type="similarity">
    <text evidence="1">Belongs to the heat shock protein 70 family.</text>
</comment>
<name>A0A2T6C046_9FLAO</name>
<dbReference type="GO" id="GO:0140662">
    <property type="term" value="F:ATP-dependent protein folding chaperone"/>
    <property type="evidence" value="ECO:0007669"/>
    <property type="project" value="InterPro"/>
</dbReference>
<comment type="caution">
    <text evidence="5">The sequence shown here is derived from an EMBL/GenBank/DDBJ whole genome shotgun (WGS) entry which is preliminary data.</text>
</comment>
<dbReference type="EMBL" id="QBKT01000004">
    <property type="protein sequence ID" value="PTX61676.1"/>
    <property type="molecule type" value="Genomic_DNA"/>
</dbReference>
<dbReference type="PROSITE" id="PS00297">
    <property type="entry name" value="HSP70_1"/>
    <property type="match status" value="1"/>
</dbReference>
<keyword evidence="4" id="KW-0175">Coiled coil</keyword>
<dbReference type="GO" id="GO:0005524">
    <property type="term" value="F:ATP binding"/>
    <property type="evidence" value="ECO:0007669"/>
    <property type="project" value="UniProtKB-KW"/>
</dbReference>
<evidence type="ECO:0000313" key="5">
    <source>
        <dbReference type="EMBL" id="PTX61676.1"/>
    </source>
</evidence>
<feature type="coiled-coil region" evidence="4">
    <location>
        <begin position="683"/>
        <end position="710"/>
    </location>
</feature>
<dbReference type="InterPro" id="IPR043129">
    <property type="entry name" value="ATPase_NBD"/>
</dbReference>
<dbReference type="AlphaFoldDB" id="A0A2T6C046"/>
<evidence type="ECO:0000256" key="1">
    <source>
        <dbReference type="ARBA" id="ARBA00007381"/>
    </source>
</evidence>
<dbReference type="CDD" id="cd24029">
    <property type="entry name" value="ASKHA_NBD_HSP70_DnaK_HscA_HscC"/>
    <property type="match status" value="1"/>
</dbReference>
<evidence type="ECO:0000256" key="3">
    <source>
        <dbReference type="ARBA" id="ARBA00022840"/>
    </source>
</evidence>
<evidence type="ECO:0000313" key="6">
    <source>
        <dbReference type="Proteomes" id="UP000244090"/>
    </source>
</evidence>
<sequence length="832" mass="94363">MKNINIGIDLGTTNSAIASYANGKVQVHKNPVGLRELLPSVVSYRKNRILVGDKARERFLVDAENTFASFKRAMGTDKKYHVAITDDMLSPIELSKMILSELSNFVLDTDVKSAVITIPASFNTMQSNATKEAGLAAGFEEVVLLQEPIAACIAYSNVKELAIEEVETWLVYDFGGGTFDASLAKVSNRSLEIIDHKGDNFLGGVDFDMQIIQKIICPAIEKESPAHANLWKKMISSDDASYKKLYYECLFRAEEAKKELSVREETFIEIESDEDDLFVTIDITRDDFNKLVQPKFETSFSLIEELLAENALEFSMIYKIIMVGGTTLIPYIREELTKRTNIPLDISLDPTQIVVTGAAYFAGSKESTLVAEKATENETAKVTKISVQWIYENQSNDEEELIVGILEQKIEGFYRIIRNDGGYDSGMMRFRDKINEFLPLISGAKNTFSVKVYNVYKELIHENDDIVISQGLYNILGQPLPNDICLELDHEEGTYLEEIFKKNEILPLSKTIYKTASKTILKDSDDKLIINIVEGSVRNSPASNLPIGYIEISGHHLALDIIKGLDIELHFKMSESRDLTVSILIDSINLKQQQIFNPNQFVINFSKVITEIKQYINVIENEIAVLKITDKNIAGELKAIQNKLVTLYGEALEYENDTVTETKYQIHEQKRLLIQKFDQLAANTLLLREIQNYTENKALVEEKLDDLSESQIAAYKKIVADEQVFLHSGNKQVIQIKAKELIALLEKSRNITDEDYRYYYYFFVHNDDIRAYSSNQRKFDTLLKKGEKANGVNNMAELQYIVTELYENTREYFRQRSAGGKSNDIASKLGIQ</sequence>
<dbReference type="InterPro" id="IPR013126">
    <property type="entry name" value="Hsp_70_fam"/>
</dbReference>
<dbReference type="OrthoDB" id="9766019at2"/>
<dbReference type="Gene3D" id="3.30.420.40">
    <property type="match status" value="2"/>
</dbReference>
<proteinExistence type="inferred from homology"/>
<gene>
    <name evidence="5" type="ORF">C8N46_104320</name>
</gene>
<keyword evidence="6" id="KW-1185">Reference proteome</keyword>
<evidence type="ECO:0000256" key="2">
    <source>
        <dbReference type="ARBA" id="ARBA00022741"/>
    </source>
</evidence>
<dbReference type="RefSeq" id="WP_158269133.1">
    <property type="nucleotide sequence ID" value="NZ_QBKT01000004.1"/>
</dbReference>
<dbReference type="Pfam" id="PF00012">
    <property type="entry name" value="HSP70"/>
    <property type="match status" value="1"/>
</dbReference>
<organism evidence="5 6">
    <name type="scientific">Kordia periserrulae</name>
    <dbReference type="NCBI Taxonomy" id="701523"/>
    <lineage>
        <taxon>Bacteria</taxon>
        <taxon>Pseudomonadati</taxon>
        <taxon>Bacteroidota</taxon>
        <taxon>Flavobacteriia</taxon>
        <taxon>Flavobacteriales</taxon>
        <taxon>Flavobacteriaceae</taxon>
        <taxon>Kordia</taxon>
    </lineage>
</organism>
<reference evidence="5 6" key="1">
    <citation type="submission" date="2018-04" db="EMBL/GenBank/DDBJ databases">
        <title>Genomic Encyclopedia of Archaeal and Bacterial Type Strains, Phase II (KMG-II): from individual species to whole genera.</title>
        <authorList>
            <person name="Goeker M."/>
        </authorList>
    </citation>
    <scope>NUCLEOTIDE SEQUENCE [LARGE SCALE GENOMIC DNA]</scope>
    <source>
        <strain evidence="5 6">DSM 25731</strain>
    </source>
</reference>
<dbReference type="Proteomes" id="UP000244090">
    <property type="component" value="Unassembled WGS sequence"/>
</dbReference>
<dbReference type="InterPro" id="IPR018181">
    <property type="entry name" value="Heat_shock_70_CS"/>
</dbReference>
<evidence type="ECO:0000256" key="4">
    <source>
        <dbReference type="SAM" id="Coils"/>
    </source>
</evidence>